<dbReference type="InterPro" id="IPR036397">
    <property type="entry name" value="RNaseH_sf"/>
</dbReference>
<evidence type="ECO:0000256" key="9">
    <source>
        <dbReference type="ARBA" id="ARBA00022801"/>
    </source>
</evidence>
<feature type="domain" description="Reverse transcriptase" evidence="22">
    <location>
        <begin position="704"/>
        <end position="885"/>
    </location>
</feature>
<evidence type="ECO:0000313" key="24">
    <source>
        <dbReference type="EMBL" id="ESK82007.1"/>
    </source>
</evidence>
<dbReference type="PROSITE" id="PS50013">
    <property type="entry name" value="CHROMO_2"/>
    <property type="match status" value="1"/>
</dbReference>
<dbReference type="PANTHER" id="PTHR37984:SF5">
    <property type="entry name" value="PROTEIN NYNRIN-LIKE"/>
    <property type="match status" value="1"/>
</dbReference>
<keyword evidence="7" id="KW-0064">Aspartyl protease</keyword>
<dbReference type="InterPro" id="IPR016197">
    <property type="entry name" value="Chromo-like_dom_sf"/>
</dbReference>
<dbReference type="Gene3D" id="3.30.70.270">
    <property type="match status" value="2"/>
</dbReference>
<keyword evidence="2" id="KW-0645">Protease</keyword>
<evidence type="ECO:0000256" key="10">
    <source>
        <dbReference type="ARBA" id="ARBA00022842"/>
    </source>
</evidence>
<name>V2WK81_MONRO</name>
<protein>
    <submittedName>
        <fullName evidence="24">Uncharacterized protein</fullName>
    </submittedName>
</protein>
<evidence type="ECO:0000256" key="1">
    <source>
        <dbReference type="ARBA" id="ARBA00022664"/>
    </source>
</evidence>
<dbReference type="InterPro" id="IPR050951">
    <property type="entry name" value="Retrovirus_Pol_polyprotein"/>
</dbReference>
<reference evidence="24 25" key="1">
    <citation type="journal article" date="2014" name="BMC Genomics">
        <title>Genome and secretome analysis of the hemibiotrophic fungal pathogen, Moniliophthora roreri, which causes frosty pod rot disease of cacao: mechanisms of the biotrophic and necrotrophic phases.</title>
        <authorList>
            <person name="Meinhardt L.W."/>
            <person name="Costa G.G.L."/>
            <person name="Thomazella D.P.T."/>
            <person name="Teixeira P.J.P.L."/>
            <person name="Carazzolle M.F."/>
            <person name="Schuster S.C."/>
            <person name="Carlson J.E."/>
            <person name="Guiltinan M.J."/>
            <person name="Mieczkowski P."/>
            <person name="Farmer A."/>
            <person name="Ramaraj T."/>
            <person name="Crozier J."/>
            <person name="Davis R.E."/>
            <person name="Shao J."/>
            <person name="Melnick R.L."/>
            <person name="Pereira G.A.G."/>
            <person name="Bailey B.A."/>
        </authorList>
    </citation>
    <scope>NUCLEOTIDE SEQUENCE [LARGE SCALE GENOMIC DNA]</scope>
    <source>
        <strain evidence="24 25">MCA 2997</strain>
    </source>
</reference>
<evidence type="ECO:0000259" key="23">
    <source>
        <dbReference type="PROSITE" id="PS50994"/>
    </source>
</evidence>
<feature type="region of interest" description="Disordered" evidence="19">
    <location>
        <begin position="1791"/>
        <end position="1888"/>
    </location>
</feature>
<evidence type="ECO:0000256" key="12">
    <source>
        <dbReference type="ARBA" id="ARBA00022908"/>
    </source>
</evidence>
<dbReference type="SUPFAM" id="SSF57756">
    <property type="entry name" value="Retrovirus zinc finger-like domains"/>
    <property type="match status" value="1"/>
</dbReference>
<dbReference type="Pfam" id="PF00078">
    <property type="entry name" value="RVT_1"/>
    <property type="match status" value="1"/>
</dbReference>
<dbReference type="CDD" id="cd09274">
    <property type="entry name" value="RNase_HI_RT_Ty3"/>
    <property type="match status" value="1"/>
</dbReference>
<dbReference type="GO" id="GO:0003964">
    <property type="term" value="F:RNA-directed DNA polymerase activity"/>
    <property type="evidence" value="ECO:0007669"/>
    <property type="project" value="UniProtKB-KW"/>
</dbReference>
<evidence type="ECO:0000256" key="17">
    <source>
        <dbReference type="ARBA" id="ARBA00023268"/>
    </source>
</evidence>
<dbReference type="EMBL" id="AWSO01002116">
    <property type="protein sequence ID" value="ESK82007.1"/>
    <property type="molecule type" value="Genomic_DNA"/>
</dbReference>
<dbReference type="Proteomes" id="UP000017559">
    <property type="component" value="Unassembled WGS sequence"/>
</dbReference>
<dbReference type="Gene3D" id="2.40.70.10">
    <property type="entry name" value="Acid Proteases"/>
    <property type="match status" value="1"/>
</dbReference>
<keyword evidence="14" id="KW-0239">DNA-directed DNA polymerase</keyword>
<keyword evidence="15" id="KW-0238">DNA-binding</keyword>
<keyword evidence="18" id="KW-0862">Zinc</keyword>
<dbReference type="PANTHER" id="PTHR37984">
    <property type="entry name" value="PROTEIN CBG26694"/>
    <property type="match status" value="1"/>
</dbReference>
<keyword evidence="13" id="KW-0695">RNA-directed DNA polymerase</keyword>
<keyword evidence="16" id="KW-0233">DNA recombination</keyword>
<dbReference type="PROSITE" id="PS50994">
    <property type="entry name" value="INTEGRASE"/>
    <property type="match status" value="1"/>
</dbReference>
<organism evidence="24 25">
    <name type="scientific">Moniliophthora roreri (strain MCA 2997)</name>
    <name type="common">Cocoa frosty pod rot fungus</name>
    <name type="synonym">Crinipellis roreri</name>
    <dbReference type="NCBI Taxonomy" id="1381753"/>
    <lineage>
        <taxon>Eukaryota</taxon>
        <taxon>Fungi</taxon>
        <taxon>Dikarya</taxon>
        <taxon>Basidiomycota</taxon>
        <taxon>Agaricomycotina</taxon>
        <taxon>Agaricomycetes</taxon>
        <taxon>Agaricomycetidae</taxon>
        <taxon>Agaricales</taxon>
        <taxon>Marasmiineae</taxon>
        <taxon>Marasmiaceae</taxon>
        <taxon>Moniliophthora</taxon>
    </lineage>
</organism>
<gene>
    <name evidence="24" type="ORF">Moror_8421</name>
</gene>
<dbReference type="CDD" id="cd00303">
    <property type="entry name" value="retropepsin_like"/>
    <property type="match status" value="1"/>
</dbReference>
<evidence type="ECO:0000256" key="4">
    <source>
        <dbReference type="ARBA" id="ARBA00022695"/>
    </source>
</evidence>
<evidence type="ECO:0000259" key="22">
    <source>
        <dbReference type="PROSITE" id="PS50878"/>
    </source>
</evidence>
<dbReference type="CDD" id="cd01647">
    <property type="entry name" value="RT_LTR"/>
    <property type="match status" value="1"/>
</dbReference>
<keyword evidence="4" id="KW-0548">Nucleotidyltransferase</keyword>
<evidence type="ECO:0000256" key="2">
    <source>
        <dbReference type="ARBA" id="ARBA00022670"/>
    </source>
</evidence>
<dbReference type="GO" id="GO:0004519">
    <property type="term" value="F:endonuclease activity"/>
    <property type="evidence" value="ECO:0007669"/>
    <property type="project" value="UniProtKB-KW"/>
</dbReference>
<keyword evidence="18" id="KW-0863">Zinc-finger</keyword>
<dbReference type="Gene3D" id="4.10.60.10">
    <property type="entry name" value="Zinc finger, CCHC-type"/>
    <property type="match status" value="1"/>
</dbReference>
<dbReference type="GO" id="GO:0015074">
    <property type="term" value="P:DNA integration"/>
    <property type="evidence" value="ECO:0007669"/>
    <property type="project" value="UniProtKB-KW"/>
</dbReference>
<dbReference type="InterPro" id="IPR000477">
    <property type="entry name" value="RT_dom"/>
</dbReference>
<comment type="caution">
    <text evidence="24">The sequence shown here is derived from an EMBL/GenBank/DDBJ whole genome shotgun (WGS) entry which is preliminary data.</text>
</comment>
<feature type="region of interest" description="Disordered" evidence="19">
    <location>
        <begin position="88"/>
        <end position="140"/>
    </location>
</feature>
<accession>V2WK81</accession>
<evidence type="ECO:0000313" key="25">
    <source>
        <dbReference type="Proteomes" id="UP000017559"/>
    </source>
</evidence>
<keyword evidence="12" id="KW-0229">DNA integration</keyword>
<dbReference type="Gene3D" id="3.10.10.10">
    <property type="entry name" value="HIV Type 1 Reverse Transcriptase, subunit A, domain 1"/>
    <property type="match status" value="1"/>
</dbReference>
<feature type="region of interest" description="Disordered" evidence="19">
    <location>
        <begin position="1721"/>
        <end position="1750"/>
    </location>
</feature>
<evidence type="ECO:0000256" key="13">
    <source>
        <dbReference type="ARBA" id="ARBA00022918"/>
    </source>
</evidence>
<feature type="compositionally biased region" description="Acidic residues" evidence="19">
    <location>
        <begin position="93"/>
        <end position="102"/>
    </location>
</feature>
<evidence type="ECO:0000256" key="19">
    <source>
        <dbReference type="SAM" id="MobiDB-lite"/>
    </source>
</evidence>
<keyword evidence="1" id="KW-0507">mRNA processing</keyword>
<evidence type="ECO:0000256" key="7">
    <source>
        <dbReference type="ARBA" id="ARBA00022750"/>
    </source>
</evidence>
<dbReference type="InterPro" id="IPR012337">
    <property type="entry name" value="RNaseH-like_sf"/>
</dbReference>
<dbReference type="Pfam" id="PF17921">
    <property type="entry name" value="Integrase_H2C2"/>
    <property type="match status" value="1"/>
</dbReference>
<dbReference type="GO" id="GO:0006310">
    <property type="term" value="P:DNA recombination"/>
    <property type="evidence" value="ECO:0007669"/>
    <property type="project" value="UniProtKB-KW"/>
</dbReference>
<dbReference type="GO" id="GO:0003677">
    <property type="term" value="F:DNA binding"/>
    <property type="evidence" value="ECO:0007669"/>
    <property type="project" value="UniProtKB-KW"/>
</dbReference>
<dbReference type="PROSITE" id="PS50878">
    <property type="entry name" value="RT_POL"/>
    <property type="match status" value="1"/>
</dbReference>
<keyword evidence="8" id="KW-0255">Endonuclease</keyword>
<dbReference type="GO" id="GO:0003723">
    <property type="term" value="F:RNA binding"/>
    <property type="evidence" value="ECO:0007669"/>
    <property type="project" value="UniProtKB-KW"/>
</dbReference>
<dbReference type="Pfam" id="PF03732">
    <property type="entry name" value="Retrotrans_gag"/>
    <property type="match status" value="1"/>
</dbReference>
<evidence type="ECO:0000259" key="21">
    <source>
        <dbReference type="PROSITE" id="PS50158"/>
    </source>
</evidence>
<evidence type="ECO:0000256" key="15">
    <source>
        <dbReference type="ARBA" id="ARBA00023125"/>
    </source>
</evidence>
<evidence type="ECO:0000256" key="11">
    <source>
        <dbReference type="ARBA" id="ARBA00022884"/>
    </source>
</evidence>
<evidence type="ECO:0000256" key="3">
    <source>
        <dbReference type="ARBA" id="ARBA00022679"/>
    </source>
</evidence>
<keyword evidence="17" id="KW-0511">Multifunctional enzyme</keyword>
<evidence type="ECO:0000256" key="6">
    <source>
        <dbReference type="ARBA" id="ARBA00022723"/>
    </source>
</evidence>
<dbReference type="InterPro" id="IPR041588">
    <property type="entry name" value="Integrase_H2C2"/>
</dbReference>
<evidence type="ECO:0000256" key="8">
    <source>
        <dbReference type="ARBA" id="ARBA00022759"/>
    </source>
</evidence>
<keyword evidence="25" id="KW-1185">Reference proteome</keyword>
<dbReference type="GO" id="GO:0003887">
    <property type="term" value="F:DNA-directed DNA polymerase activity"/>
    <property type="evidence" value="ECO:0007669"/>
    <property type="project" value="UniProtKB-KW"/>
</dbReference>
<sequence length="2083" mass="234938">MLSISIFFPTKRLRSSVTQRSTSFYNVLVATNESPLTAEQEEKIDKDISLAERLAKLGIAIRGNPASTSRTIITRQHCQSALRHASELLGQEETTDTEEPTAEETSNNSTPESTELDLPVNKNSETPDEKNANLPEESTSSSFFSAFEEETMSEGGSSTPKPKLREDRTQTQMMIEISTAVLEEIEKKKSKGSKVATPDPFEGDRKDTKRFLMETEIYLRMHPTEYDNDEKKCLFLLSYLRGKNTESWKNGQSAKIFEPKSGATPLTFQTLKDEFKKHYLPANIQAEAQIRIEEAKMTDRADNYVNDFRVMADESGYDNQALIHIFRKGLPNSLSAKILNQPQGRPADLEGWYEAAIRYDEQYKYYEAVQKPKRFRIIDDKKKKISINRMTNQLSDEERKKYMADGRCFRCAKQGHMSRDCLTKQSGEVKEEKKKLSAREAYAKIQAIVREQDAEKQTEILDIMEAEAKQSRNSMHIPLVYNNEAGKVGTNALLDLGAGGLFMSPEKASELGLEQTKIPHRIKVFNVDGTPNKTAWITRSVTAMYTLGTKQLTDTFLISGLGSEEVILGLPWLRKYNPSVDWNTGRTTFPKKRYIKIPRVAGILDYESPEDLIRRIDIRAKLSTSQKLQHNADDDRPTANTTIPEYLSQYQGQFEDKEAEHFPMSRSYDHAIELKPEFTPRDCKVYSLTALEQAELDNFLTENLWKGYIRKSKSPMASLFFFVGKKEKGKLRPTQDYRRLNHGTVKNVYPLPLVSDLIDKLNGATIFSKLDLRNGYNNVRIKDGDQWKAAFKTNRGLFEPTVMFFGLMNSPATFQAFMDDVLQDFMAEGWCLVYMNDILIYSQDKEQHRERTIRLLQRLREQDLYLKPHKCKFDVSEIDFLGLVIKPGQISMDPTKLSGISDWPAPRTVTGVRSFTGFMNFYRKFIGNYSAIAKPLYDLTKKGVPFEWTTECDQAFNTLKRRFQQEPVLQLPDPTRAFVIETDASKWASGGVLRQEGPDGELHLCGYISHAFDVTERNYEIYDRELFAIVRALQTWRHYLMEGPHPVTVLCDHKNLTYFRTAQKLNRRQARWSLILSMFDLRLVHVPGREMVQSDALSRRDDHVQGTNDDNDDVILLPERLFINVVDLDLQAKLQDRLGSDDFHKMTLESLTTKGLPPIKSALSDWEVNDSLIRYRGRIYVPDDVVLRRDITRTIHEGQPFGHPGQFGTLDLVQRDYWWPGMAKFVKNFVDGCAVCQQMKINTHPTKVGLQPIAGVPNATPFQVITMDLVTDLPESHGFDTVMVVVDHSSLKGVIFIPCTKTLDAPQAAELLLRNVYKRYGLPDKIISDRDPRFAAAVFQETMRLLGVKHAMSTAYHPQSDGETERVNQEMEIYLRMFCSKEQTEWSSYLHMAEFAHNNRTHSVTRNSPFFMIMGYNPRPLPMAFEPTSVPSVEERLDKLRKLRGDVAGMMEIARKKMIERTGKGTDKFVEGQKVWLEGKNLDFGYPSKKLSPKREGPFVIEKVMGPVTYKLKLPHQWKIHPVFHAGLLKPYKETEAHGRNFLEPPPDIIEGHEEFEIEAIIGHKPLRKPRRFLVSWKGFDSSHNEWKTKPQLEHAMDLYLDYIVKNNNSSYSVHSLPDTPPGVVAFADDVTYTGPFHPSPFELLFLVNTGGHDDALRNASVGQPHLQYAIDGLIRLRAQRVSLNAIIEETNVYAANLAFNAVAAGPAPLILQGPMTVPSLPPRSTPFEPQSPASVSHLGSLSPDVCDADPNSPEFLRAATRYNARIRAAVELACDQHEFCPRHTGTELVLPRQAGPSAVVPKLEPSPNPDTIKSEPDSDAPSDLVYPSDSASRDSSPIYAQSIGVATASPSPTPGPSSPEPSEPQPRPPPAPTSTDPFNPFDVNDEPLAPSTVPFLASGQFNPAFVSIRDIARANPGVPLDARTYTNAWVEPASVWDDETVSETPEQAERRATVEEVHEFLCALCAGWRTTAPNTVRAIVARSADYLRLGIYLGIVVSDEGCIDFLERTIPGAHGLLTTISTGVTTTMTSTAMENNDGQDTGEVTDPDDLVPVFIGIPDHGPQDVTLPDGRIVQVVRMGSAT</sequence>
<dbReference type="SUPFAM" id="SSF56672">
    <property type="entry name" value="DNA/RNA polymerases"/>
    <property type="match status" value="1"/>
</dbReference>
<keyword evidence="11" id="KW-0694">RNA-binding</keyword>
<feature type="compositionally biased region" description="Polar residues" evidence="19">
    <location>
        <begin position="1728"/>
        <end position="1740"/>
    </location>
</feature>
<dbReference type="Pfam" id="PF24626">
    <property type="entry name" value="SH3_Tf2-1"/>
    <property type="match status" value="1"/>
</dbReference>
<dbReference type="InterPro" id="IPR005162">
    <property type="entry name" value="Retrotrans_gag_dom"/>
</dbReference>
<evidence type="ECO:0000256" key="14">
    <source>
        <dbReference type="ARBA" id="ARBA00022932"/>
    </source>
</evidence>
<dbReference type="InterPro" id="IPR000953">
    <property type="entry name" value="Chromo/chromo_shadow_dom"/>
</dbReference>
<dbReference type="GO" id="GO:0006508">
    <property type="term" value="P:proteolysis"/>
    <property type="evidence" value="ECO:0007669"/>
    <property type="project" value="UniProtKB-KW"/>
</dbReference>
<keyword evidence="3" id="KW-0808">Transferase</keyword>
<dbReference type="InterPro" id="IPR036875">
    <property type="entry name" value="Znf_CCHC_sf"/>
</dbReference>
<dbReference type="InterPro" id="IPR043502">
    <property type="entry name" value="DNA/RNA_pol_sf"/>
</dbReference>
<feature type="domain" description="CCHC-type" evidence="21">
    <location>
        <begin position="407"/>
        <end position="421"/>
    </location>
</feature>
<keyword evidence="10" id="KW-0460">Magnesium</keyword>
<dbReference type="SUPFAM" id="SSF53098">
    <property type="entry name" value="Ribonuclease H-like"/>
    <property type="match status" value="1"/>
</dbReference>
<feature type="compositionally biased region" description="Polar residues" evidence="19">
    <location>
        <begin position="1830"/>
        <end position="1840"/>
    </location>
</feature>
<dbReference type="GO" id="GO:0004190">
    <property type="term" value="F:aspartic-type endopeptidase activity"/>
    <property type="evidence" value="ECO:0007669"/>
    <property type="project" value="UniProtKB-KW"/>
</dbReference>
<dbReference type="KEGG" id="mrr:Moror_8421"/>
<dbReference type="FunFam" id="3.30.70.270:FF:000020">
    <property type="entry name" value="Transposon Tf2-6 polyprotein-like Protein"/>
    <property type="match status" value="1"/>
</dbReference>
<dbReference type="InterPro" id="IPR041577">
    <property type="entry name" value="RT_RNaseH_2"/>
</dbReference>
<dbReference type="OrthoDB" id="3341476at2759"/>
<dbReference type="PROSITE" id="PS50158">
    <property type="entry name" value="ZF_CCHC"/>
    <property type="match status" value="1"/>
</dbReference>
<keyword evidence="6" id="KW-0479">Metal-binding</keyword>
<dbReference type="Pfam" id="PF17919">
    <property type="entry name" value="RT_RNaseH_2"/>
    <property type="match status" value="1"/>
</dbReference>
<dbReference type="GO" id="GO:0006338">
    <property type="term" value="P:chromatin remodeling"/>
    <property type="evidence" value="ECO:0007669"/>
    <property type="project" value="UniProtKB-ARBA"/>
</dbReference>
<evidence type="ECO:0000256" key="5">
    <source>
        <dbReference type="ARBA" id="ARBA00022722"/>
    </source>
</evidence>
<dbReference type="CDD" id="cd18972">
    <property type="entry name" value="CD_POL_like"/>
    <property type="match status" value="1"/>
</dbReference>
<dbReference type="HOGENOM" id="CLU_000384_38_1_1"/>
<evidence type="ECO:0000256" key="16">
    <source>
        <dbReference type="ARBA" id="ARBA00023172"/>
    </source>
</evidence>
<dbReference type="InterPro" id="IPR001878">
    <property type="entry name" value="Znf_CCHC"/>
</dbReference>
<proteinExistence type="predicted"/>
<feature type="compositionally biased region" description="Pro residues" evidence="19">
    <location>
        <begin position="1852"/>
        <end position="1873"/>
    </location>
</feature>
<dbReference type="Gene3D" id="3.30.420.10">
    <property type="entry name" value="Ribonuclease H-like superfamily/Ribonuclease H"/>
    <property type="match status" value="1"/>
</dbReference>
<dbReference type="InterPro" id="IPR001584">
    <property type="entry name" value="Integrase_cat-core"/>
</dbReference>
<dbReference type="SUPFAM" id="SSF54160">
    <property type="entry name" value="Chromo domain-like"/>
    <property type="match status" value="1"/>
</dbReference>
<dbReference type="Gene3D" id="2.40.50.40">
    <property type="match status" value="1"/>
</dbReference>
<dbReference type="InterPro" id="IPR021109">
    <property type="entry name" value="Peptidase_aspartic_dom_sf"/>
</dbReference>
<evidence type="ECO:0000259" key="20">
    <source>
        <dbReference type="PROSITE" id="PS50013"/>
    </source>
</evidence>
<feature type="domain" description="Chromo" evidence="20">
    <location>
        <begin position="1556"/>
        <end position="1603"/>
    </location>
</feature>
<dbReference type="SMART" id="SM00343">
    <property type="entry name" value="ZnF_C2HC"/>
    <property type="match status" value="1"/>
</dbReference>
<keyword evidence="5" id="KW-0540">Nuclease</keyword>
<keyword evidence="9" id="KW-0378">Hydrolase</keyword>
<evidence type="ECO:0000256" key="18">
    <source>
        <dbReference type="PROSITE-ProRule" id="PRU00047"/>
    </source>
</evidence>
<dbReference type="GO" id="GO:0008270">
    <property type="term" value="F:zinc ion binding"/>
    <property type="evidence" value="ECO:0007669"/>
    <property type="project" value="UniProtKB-KW"/>
</dbReference>
<dbReference type="Gene3D" id="1.10.340.70">
    <property type="match status" value="1"/>
</dbReference>
<dbReference type="InterPro" id="IPR056924">
    <property type="entry name" value="SH3_Tf2-1"/>
</dbReference>
<dbReference type="GO" id="GO:0006397">
    <property type="term" value="P:mRNA processing"/>
    <property type="evidence" value="ECO:0007669"/>
    <property type="project" value="UniProtKB-KW"/>
</dbReference>
<dbReference type="GO" id="GO:0005634">
    <property type="term" value="C:nucleus"/>
    <property type="evidence" value="ECO:0007669"/>
    <property type="project" value="UniProtKB-ARBA"/>
</dbReference>
<dbReference type="InterPro" id="IPR043128">
    <property type="entry name" value="Rev_trsase/Diguanyl_cyclase"/>
</dbReference>
<feature type="domain" description="Integrase catalytic" evidence="23">
    <location>
        <begin position="1257"/>
        <end position="1417"/>
    </location>
</feature>
<dbReference type="SMART" id="SM00298">
    <property type="entry name" value="CHROMO"/>
    <property type="match status" value="1"/>
</dbReference>